<comment type="caution">
    <text evidence="1">The sequence shown here is derived from an EMBL/GenBank/DDBJ whole genome shotgun (WGS) entry which is preliminary data.</text>
</comment>
<proteinExistence type="predicted"/>
<keyword evidence="2" id="KW-1185">Reference proteome</keyword>
<dbReference type="PANTHER" id="PTHR43434">
    <property type="entry name" value="PHOSPHOGLYCOLATE PHOSPHATASE"/>
    <property type="match status" value="1"/>
</dbReference>
<gene>
    <name evidence="1" type="ORF">ATO9_17775</name>
</gene>
<evidence type="ECO:0000313" key="2">
    <source>
        <dbReference type="Proteomes" id="UP000030004"/>
    </source>
</evidence>
<dbReference type="eggNOG" id="COG0546">
    <property type="taxonomic scope" value="Bacteria"/>
</dbReference>
<reference evidence="1 2" key="1">
    <citation type="journal article" date="2015" name="Antonie Van Leeuwenhoek">
        <title>Pseudooceanicola atlanticus gen. nov. sp. nov., isolated from surface seawater of the Atlantic Ocean and reclassification of Oceanicola batsensis, Oceanicola marinus, Oceanicola nitratireducens, Oceanicola nanhaiensis, Oceanicola antarcticus and Oceanicola flagellatus, as Pseudooceanicola batsensis comb. nov., Pseudooceanicola marinus comb. nov., Pseudooceanicola nitratireducens comb. nov., Pseudooceanicola nanhaiensis comb. nov., Pseudooceanicola antarcticus comb. nov., and Pseudooceanicola flagellatus comb. nov.</title>
        <authorList>
            <person name="Lai Q."/>
            <person name="Li G."/>
            <person name="Liu X."/>
            <person name="Du Y."/>
            <person name="Sun F."/>
            <person name="Shao Z."/>
        </authorList>
    </citation>
    <scope>NUCLEOTIDE SEQUENCE [LARGE SCALE GENOMIC DNA]</scope>
    <source>
        <strain evidence="1 2">22II-s11g</strain>
    </source>
</reference>
<dbReference type="RefSeq" id="WP_043752355.1">
    <property type="nucleotide sequence ID" value="NZ_AQQX01000010.1"/>
</dbReference>
<dbReference type="InterPro" id="IPR041492">
    <property type="entry name" value="HAD_2"/>
</dbReference>
<evidence type="ECO:0000313" key="1">
    <source>
        <dbReference type="EMBL" id="KGM47476.1"/>
    </source>
</evidence>
<protein>
    <submittedName>
        <fullName evidence="1">HAD family hydrolase</fullName>
    </submittedName>
</protein>
<organism evidence="1 2">
    <name type="scientific">Pseudooceanicola atlanticus</name>
    <dbReference type="NCBI Taxonomy" id="1461694"/>
    <lineage>
        <taxon>Bacteria</taxon>
        <taxon>Pseudomonadati</taxon>
        <taxon>Pseudomonadota</taxon>
        <taxon>Alphaproteobacteria</taxon>
        <taxon>Rhodobacterales</taxon>
        <taxon>Paracoccaceae</taxon>
        <taxon>Pseudooceanicola</taxon>
    </lineage>
</organism>
<dbReference type="SFLD" id="SFLDG01129">
    <property type="entry name" value="C1.5:_HAD__Beta-PGM__Phosphata"/>
    <property type="match status" value="1"/>
</dbReference>
<dbReference type="AlphaFoldDB" id="A0A0A0E918"/>
<dbReference type="EMBL" id="AQQX01000010">
    <property type="protein sequence ID" value="KGM47476.1"/>
    <property type="molecule type" value="Genomic_DNA"/>
</dbReference>
<dbReference type="InterPro" id="IPR036412">
    <property type="entry name" value="HAD-like_sf"/>
</dbReference>
<dbReference type="NCBIfam" id="TIGR01549">
    <property type="entry name" value="HAD-SF-IA-v1"/>
    <property type="match status" value="1"/>
</dbReference>
<keyword evidence="1" id="KW-0378">Hydrolase</keyword>
<dbReference type="GO" id="GO:0006281">
    <property type="term" value="P:DNA repair"/>
    <property type="evidence" value="ECO:0007669"/>
    <property type="project" value="TreeGrafter"/>
</dbReference>
<dbReference type="InterPro" id="IPR050155">
    <property type="entry name" value="HAD-like_hydrolase_sf"/>
</dbReference>
<dbReference type="SFLD" id="SFLDG01135">
    <property type="entry name" value="C1.5.6:_HAD__Beta-PGM__Phospha"/>
    <property type="match status" value="1"/>
</dbReference>
<dbReference type="InterPro" id="IPR023198">
    <property type="entry name" value="PGP-like_dom2"/>
</dbReference>
<sequence>MTPRLVIFDVDGTLVDSQGDIVASMTAAFDAVELTLPLRAELLAIVGLSLDQAMHRLAPETPVATRDRLVAAYKEEYQRLRKAGGAESSPLYPGIGAVVESLSTQDHTLLGIATGKSRRGLDALLDNHGWTGLFQTVQVADDHPSKPHPSMLMTALAETGVETARAVMIGDTTYDMQMAHSAGIPFIGVSWGYHAPAALTGARAMVTDAADLPAAIDQVIGN</sequence>
<dbReference type="GO" id="GO:0008967">
    <property type="term" value="F:phosphoglycolate phosphatase activity"/>
    <property type="evidence" value="ECO:0007669"/>
    <property type="project" value="TreeGrafter"/>
</dbReference>
<dbReference type="Gene3D" id="1.10.150.240">
    <property type="entry name" value="Putative phosphatase, domain 2"/>
    <property type="match status" value="1"/>
</dbReference>
<dbReference type="OrthoDB" id="9793014at2"/>
<dbReference type="Pfam" id="PF13419">
    <property type="entry name" value="HAD_2"/>
    <property type="match status" value="1"/>
</dbReference>
<name>A0A0A0E918_9RHOB</name>
<dbReference type="InterPro" id="IPR006439">
    <property type="entry name" value="HAD-SF_hydro_IA"/>
</dbReference>
<dbReference type="Gene3D" id="3.40.50.1000">
    <property type="entry name" value="HAD superfamily/HAD-like"/>
    <property type="match status" value="1"/>
</dbReference>
<dbReference type="Proteomes" id="UP000030004">
    <property type="component" value="Unassembled WGS sequence"/>
</dbReference>
<dbReference type="STRING" id="1461694.ATO9_17775"/>
<dbReference type="GO" id="GO:0005829">
    <property type="term" value="C:cytosol"/>
    <property type="evidence" value="ECO:0007669"/>
    <property type="project" value="TreeGrafter"/>
</dbReference>
<dbReference type="SUPFAM" id="SSF56784">
    <property type="entry name" value="HAD-like"/>
    <property type="match status" value="1"/>
</dbReference>
<dbReference type="SFLD" id="SFLDS00003">
    <property type="entry name" value="Haloacid_Dehalogenase"/>
    <property type="match status" value="1"/>
</dbReference>
<dbReference type="InterPro" id="IPR023214">
    <property type="entry name" value="HAD_sf"/>
</dbReference>
<accession>A0A0A0E918</accession>
<dbReference type="PANTHER" id="PTHR43434:SF24">
    <property type="entry name" value="HYDROLASE-RELATED"/>
    <property type="match status" value="1"/>
</dbReference>